<dbReference type="InterPro" id="IPR010730">
    <property type="entry name" value="HET"/>
</dbReference>
<reference evidence="2 3" key="1">
    <citation type="journal article" date="2012" name="PLoS Pathog.">
        <title>Diverse lifestyles and strategies of plant pathogenesis encoded in the genomes of eighteen Dothideomycetes fungi.</title>
        <authorList>
            <person name="Ohm R.A."/>
            <person name="Feau N."/>
            <person name="Henrissat B."/>
            <person name="Schoch C.L."/>
            <person name="Horwitz B.A."/>
            <person name="Barry K.W."/>
            <person name="Condon B.J."/>
            <person name="Copeland A.C."/>
            <person name="Dhillon B."/>
            <person name="Glaser F."/>
            <person name="Hesse C.N."/>
            <person name="Kosti I."/>
            <person name="LaButti K."/>
            <person name="Lindquist E.A."/>
            <person name="Lucas S."/>
            <person name="Salamov A.A."/>
            <person name="Bradshaw R.E."/>
            <person name="Ciuffetti L."/>
            <person name="Hamelin R.C."/>
            <person name="Kema G.H.J."/>
            <person name="Lawrence C."/>
            <person name="Scott J.A."/>
            <person name="Spatafora J.W."/>
            <person name="Turgeon B.G."/>
            <person name="de Wit P.J.G.M."/>
            <person name="Zhong S."/>
            <person name="Goodwin S.B."/>
            <person name="Grigoriev I.V."/>
        </authorList>
    </citation>
    <scope>NUCLEOTIDE SEQUENCE [LARGE SCALE GENOMIC DNA]</scope>
    <source>
        <strain evidence="2 3">CIRAD86</strain>
    </source>
</reference>
<dbReference type="HOGENOM" id="CLU_004184_6_2_1"/>
<dbReference type="Pfam" id="PF06985">
    <property type="entry name" value="HET"/>
    <property type="match status" value="1"/>
</dbReference>
<dbReference type="eggNOG" id="ENOG502T2Y1">
    <property type="taxonomic scope" value="Eukaryota"/>
</dbReference>
<evidence type="ECO:0000259" key="1">
    <source>
        <dbReference type="Pfam" id="PF06985"/>
    </source>
</evidence>
<feature type="non-terminal residue" evidence="2">
    <location>
        <position position="128"/>
    </location>
</feature>
<dbReference type="PANTHER" id="PTHR24148:SF64">
    <property type="entry name" value="HETEROKARYON INCOMPATIBILITY DOMAIN-CONTAINING PROTEIN"/>
    <property type="match status" value="1"/>
</dbReference>
<sequence>MASFYQPLDTSAREIRLVTVEAGKGDEIHCKLNTVSLDGDLPQYESVSYCWGDITKKSSIVLDGQTTVDVSKNAHAALMRIRDPNIDRTIWIDAICINQTDVEERGSQVSNMHLVYHRATRNLIWLGE</sequence>
<dbReference type="VEuPathDB" id="FungiDB:MYCFIDRAFT_41912"/>
<organism evidence="2 3">
    <name type="scientific">Pseudocercospora fijiensis (strain CIRAD86)</name>
    <name type="common">Black leaf streak disease fungus</name>
    <name type="synonym">Mycosphaerella fijiensis</name>
    <dbReference type="NCBI Taxonomy" id="383855"/>
    <lineage>
        <taxon>Eukaryota</taxon>
        <taxon>Fungi</taxon>
        <taxon>Dikarya</taxon>
        <taxon>Ascomycota</taxon>
        <taxon>Pezizomycotina</taxon>
        <taxon>Dothideomycetes</taxon>
        <taxon>Dothideomycetidae</taxon>
        <taxon>Mycosphaerellales</taxon>
        <taxon>Mycosphaerellaceae</taxon>
        <taxon>Pseudocercospora</taxon>
    </lineage>
</organism>
<keyword evidence="3" id="KW-1185">Reference proteome</keyword>
<evidence type="ECO:0000313" key="3">
    <source>
        <dbReference type="Proteomes" id="UP000016932"/>
    </source>
</evidence>
<dbReference type="RefSeq" id="XP_007924231.1">
    <property type="nucleotide sequence ID" value="XM_007926040.1"/>
</dbReference>
<accession>M2Z561</accession>
<name>M2Z561_PSEFD</name>
<dbReference type="STRING" id="383855.M2Z561"/>
<proteinExistence type="predicted"/>
<gene>
    <name evidence="2" type="ORF">MYCFIDRAFT_41912</name>
</gene>
<evidence type="ECO:0000313" key="2">
    <source>
        <dbReference type="EMBL" id="EME84950.1"/>
    </source>
</evidence>
<dbReference type="EMBL" id="KB446557">
    <property type="protein sequence ID" value="EME84950.1"/>
    <property type="molecule type" value="Genomic_DNA"/>
</dbReference>
<protein>
    <recommendedName>
        <fullName evidence="1">Heterokaryon incompatibility domain-containing protein</fullName>
    </recommendedName>
</protein>
<dbReference type="InterPro" id="IPR052895">
    <property type="entry name" value="HetReg/Transcr_Mod"/>
</dbReference>
<dbReference type="PANTHER" id="PTHR24148">
    <property type="entry name" value="ANKYRIN REPEAT DOMAIN-CONTAINING PROTEIN 39 HOMOLOG-RELATED"/>
    <property type="match status" value="1"/>
</dbReference>
<dbReference type="OrthoDB" id="3647238at2759"/>
<dbReference type="Proteomes" id="UP000016932">
    <property type="component" value="Unassembled WGS sequence"/>
</dbReference>
<dbReference type="GeneID" id="19339440"/>
<feature type="domain" description="Heterokaryon incompatibility" evidence="1">
    <location>
        <begin position="44"/>
        <end position="128"/>
    </location>
</feature>
<dbReference type="AlphaFoldDB" id="M2Z561"/>
<dbReference type="KEGG" id="pfj:MYCFIDRAFT_41912"/>